<keyword evidence="8" id="KW-0131">Cell cycle</keyword>
<reference evidence="12" key="1">
    <citation type="submission" date="2018-01" db="EMBL/GenBank/DDBJ databases">
        <authorList>
            <person name="Mao J.F."/>
        </authorList>
    </citation>
    <scope>NUCLEOTIDE SEQUENCE</scope>
    <source>
        <strain evidence="12">Huo1</strain>
        <tissue evidence="12">Leaf</tissue>
    </source>
</reference>
<dbReference type="Pfam" id="PF03033">
    <property type="entry name" value="Glyco_transf_28"/>
    <property type="match status" value="1"/>
</dbReference>
<dbReference type="InterPro" id="IPR006009">
    <property type="entry name" value="GlcNAc_MurG"/>
</dbReference>
<keyword evidence="3" id="KW-0328">Glycosyltransferase</keyword>
<dbReference type="PANTHER" id="PTHR21015:SF22">
    <property type="entry name" value="GLYCOSYLTRANSFERASE"/>
    <property type="match status" value="1"/>
</dbReference>
<dbReference type="InterPro" id="IPR004276">
    <property type="entry name" value="GlycoTrans_28_N"/>
</dbReference>
<proteinExistence type="inferred from homology"/>
<dbReference type="GO" id="GO:0008360">
    <property type="term" value="P:regulation of cell shape"/>
    <property type="evidence" value="ECO:0007669"/>
    <property type="project" value="UniProtKB-KW"/>
</dbReference>
<evidence type="ECO:0000256" key="5">
    <source>
        <dbReference type="ARBA" id="ARBA00022960"/>
    </source>
</evidence>
<feature type="domain" description="Glycosyltransferase family 28 N-terminal" evidence="10">
    <location>
        <begin position="42"/>
        <end position="171"/>
    </location>
</feature>
<sequence>MAAFFYSSLKPSTTPLHHLSFSPQPQAISTAATSPTQNLRLVFAAGGTGGHIYPAIAIADHLKTLHPNAQFLFVGTPTGMEATAVPSAGFPFTPAPAVPLRRPFLSLYNLFLLPFILANSILHNLRILQQFDPHIVIGTGGFVSFPTCLAAAVRGVKLIIQEQNSAPGIANLRDKCVVCGNPVRLSLMNGASKEAGRRRFFPGMEVEKVVVVLGGSLGAYAINVAMVNVYCQLLSENDGLFVIWQTGMDAFTEMESLVRTHPRLLLFPFLNDVDLAYAAADLVVSRAGAMTCSEILATGKPSILIPSPYAAEGHQLKNAQLMANVAGSRVITEDELDSATLRNAIQGIIDNDTLMEEMSERALKAAKTKASAEIAELIIFLTSECFELFNFNRLVEDFLSDHCHLLPFLVNLCSIKGHVIIYKINETIFLWHETAVKHPSCIDPVASSFVKSCLEESVKLRLCLYPG</sequence>
<keyword evidence="2" id="KW-0132">Cell division</keyword>
<evidence type="ECO:0000256" key="6">
    <source>
        <dbReference type="ARBA" id="ARBA00022984"/>
    </source>
</evidence>
<dbReference type="AlphaFoldDB" id="A0A8X8W0R0"/>
<dbReference type="GO" id="GO:0005975">
    <property type="term" value="P:carbohydrate metabolic process"/>
    <property type="evidence" value="ECO:0007669"/>
    <property type="project" value="InterPro"/>
</dbReference>
<dbReference type="EMBL" id="PNBA02000022">
    <property type="protein sequence ID" value="KAG6386010.1"/>
    <property type="molecule type" value="Genomic_DNA"/>
</dbReference>
<dbReference type="Pfam" id="PF04101">
    <property type="entry name" value="Glyco_tran_28_C"/>
    <property type="match status" value="1"/>
</dbReference>
<evidence type="ECO:0000256" key="8">
    <source>
        <dbReference type="ARBA" id="ARBA00023306"/>
    </source>
</evidence>
<dbReference type="InterPro" id="IPR007235">
    <property type="entry name" value="Glyco_trans_28_C"/>
</dbReference>
<organism evidence="12">
    <name type="scientific">Salvia splendens</name>
    <name type="common">Scarlet sage</name>
    <dbReference type="NCBI Taxonomy" id="180675"/>
    <lineage>
        <taxon>Eukaryota</taxon>
        <taxon>Viridiplantae</taxon>
        <taxon>Streptophyta</taxon>
        <taxon>Embryophyta</taxon>
        <taxon>Tracheophyta</taxon>
        <taxon>Spermatophyta</taxon>
        <taxon>Magnoliopsida</taxon>
        <taxon>eudicotyledons</taxon>
        <taxon>Gunneridae</taxon>
        <taxon>Pentapetalae</taxon>
        <taxon>asterids</taxon>
        <taxon>lamiids</taxon>
        <taxon>Lamiales</taxon>
        <taxon>Lamiaceae</taxon>
        <taxon>Nepetoideae</taxon>
        <taxon>Mentheae</taxon>
        <taxon>Salviinae</taxon>
        <taxon>Salvia</taxon>
        <taxon>Salvia subgen. Calosphace</taxon>
        <taxon>core Calosphace</taxon>
    </lineage>
</organism>
<evidence type="ECO:0000256" key="1">
    <source>
        <dbReference type="ARBA" id="ARBA00022475"/>
    </source>
</evidence>
<keyword evidence="4" id="KW-0808">Transferase</keyword>
<evidence type="ECO:0000256" key="2">
    <source>
        <dbReference type="ARBA" id="ARBA00022618"/>
    </source>
</evidence>
<evidence type="ECO:0000313" key="12">
    <source>
        <dbReference type="EMBL" id="KAG6386010.1"/>
    </source>
</evidence>
<dbReference type="Gene3D" id="3.40.50.2000">
    <property type="entry name" value="Glycogen Phosphorylase B"/>
    <property type="match status" value="3"/>
</dbReference>
<reference evidence="12" key="2">
    <citation type="submission" date="2020-08" db="EMBL/GenBank/DDBJ databases">
        <title>Plant Genome Project.</title>
        <authorList>
            <person name="Zhang R.-G."/>
        </authorList>
    </citation>
    <scope>NUCLEOTIDE SEQUENCE</scope>
    <source>
        <strain evidence="12">Huo1</strain>
        <tissue evidence="12">Leaf</tissue>
    </source>
</reference>
<evidence type="ECO:0000313" key="13">
    <source>
        <dbReference type="Proteomes" id="UP000298416"/>
    </source>
</evidence>
<dbReference type="HAMAP" id="MF_00033">
    <property type="entry name" value="MurG"/>
    <property type="match status" value="1"/>
</dbReference>
<feature type="domain" description="Glycosyl transferase family 28 C-terminal" evidence="11">
    <location>
        <begin position="209"/>
        <end position="370"/>
    </location>
</feature>
<dbReference type="Proteomes" id="UP000298416">
    <property type="component" value="Unassembled WGS sequence"/>
</dbReference>
<accession>A0A8X8W0R0</accession>
<dbReference type="GO" id="GO:0071555">
    <property type="term" value="P:cell wall organization"/>
    <property type="evidence" value="ECO:0007669"/>
    <property type="project" value="UniProtKB-KW"/>
</dbReference>
<evidence type="ECO:0000256" key="3">
    <source>
        <dbReference type="ARBA" id="ARBA00022676"/>
    </source>
</evidence>
<dbReference type="CDD" id="cd03785">
    <property type="entry name" value="GT28_MurG"/>
    <property type="match status" value="1"/>
</dbReference>
<keyword evidence="13" id="KW-1185">Reference proteome</keyword>
<dbReference type="SUPFAM" id="SSF53756">
    <property type="entry name" value="UDP-Glycosyltransferase/glycogen phosphorylase"/>
    <property type="match status" value="1"/>
</dbReference>
<dbReference type="GO" id="GO:0051301">
    <property type="term" value="P:cell division"/>
    <property type="evidence" value="ECO:0007669"/>
    <property type="project" value="UniProtKB-KW"/>
</dbReference>
<dbReference type="GO" id="GO:0050511">
    <property type="term" value="F:undecaprenyldiphospho-muramoylpentapeptide beta-N-acetylglucosaminyltransferase activity"/>
    <property type="evidence" value="ECO:0007669"/>
    <property type="project" value="InterPro"/>
</dbReference>
<comment type="caution">
    <text evidence="12">The sequence shown here is derived from an EMBL/GenBank/DDBJ whole genome shotgun (WGS) entry which is preliminary data.</text>
</comment>
<evidence type="ECO:0000259" key="11">
    <source>
        <dbReference type="Pfam" id="PF04101"/>
    </source>
</evidence>
<keyword evidence="9" id="KW-0961">Cell wall biogenesis/degradation</keyword>
<evidence type="ECO:0000256" key="4">
    <source>
        <dbReference type="ARBA" id="ARBA00022679"/>
    </source>
</evidence>
<name>A0A8X8W0R0_SALSN</name>
<evidence type="ECO:0008006" key="14">
    <source>
        <dbReference type="Google" id="ProtNLM"/>
    </source>
</evidence>
<protein>
    <recommendedName>
        <fullName evidence="14">UDP-N-acetylglucosamine--N-acetylmuramyl-(Pentapeptide) pyrophosphoryl-undecaprenol N-acetylglucosamine transferase</fullName>
    </recommendedName>
</protein>
<keyword evidence="1" id="KW-1003">Cell membrane</keyword>
<evidence type="ECO:0000259" key="10">
    <source>
        <dbReference type="Pfam" id="PF03033"/>
    </source>
</evidence>
<keyword evidence="6" id="KW-0573">Peptidoglycan synthesis</keyword>
<dbReference type="PANTHER" id="PTHR21015">
    <property type="entry name" value="UDP-N-ACETYLGLUCOSAMINE--N-ACETYLMURAMYL-(PENTAPEPTIDE) PYROPHOSPHORYL-UNDECAPRENOL N-ACETYLGLUCOSAMINE TRANSFERASE 1"/>
    <property type="match status" value="1"/>
</dbReference>
<gene>
    <name evidence="12" type="ORF">SASPL_154894</name>
</gene>
<evidence type="ECO:0000256" key="9">
    <source>
        <dbReference type="ARBA" id="ARBA00023316"/>
    </source>
</evidence>
<evidence type="ECO:0000256" key="7">
    <source>
        <dbReference type="ARBA" id="ARBA00023136"/>
    </source>
</evidence>
<keyword evidence="7" id="KW-0472">Membrane</keyword>
<keyword evidence="5" id="KW-0133">Cell shape</keyword>